<accession>A0ABQ7QTN4</accession>
<feature type="coiled-coil region" evidence="1">
    <location>
        <begin position="334"/>
        <end position="361"/>
    </location>
</feature>
<feature type="compositionally biased region" description="Polar residues" evidence="2">
    <location>
        <begin position="103"/>
        <end position="117"/>
    </location>
</feature>
<keyword evidence="4" id="KW-1185">Reference proteome</keyword>
<name>A0ABQ7QTN4_PLUXY</name>
<dbReference type="EMBL" id="JAHIBW010000008">
    <property type="protein sequence ID" value="KAG7308404.1"/>
    <property type="molecule type" value="Genomic_DNA"/>
</dbReference>
<feature type="region of interest" description="Disordered" evidence="2">
    <location>
        <begin position="1"/>
        <end position="33"/>
    </location>
</feature>
<feature type="compositionally biased region" description="Low complexity" evidence="2">
    <location>
        <begin position="663"/>
        <end position="682"/>
    </location>
</feature>
<evidence type="ECO:0000313" key="4">
    <source>
        <dbReference type="Proteomes" id="UP000823941"/>
    </source>
</evidence>
<feature type="compositionally biased region" description="Polar residues" evidence="2">
    <location>
        <begin position="692"/>
        <end position="701"/>
    </location>
</feature>
<proteinExistence type="predicted"/>
<evidence type="ECO:0000256" key="2">
    <source>
        <dbReference type="SAM" id="MobiDB-lite"/>
    </source>
</evidence>
<feature type="compositionally biased region" description="Basic and acidic residues" evidence="2">
    <location>
        <begin position="60"/>
        <end position="71"/>
    </location>
</feature>
<keyword evidence="1" id="KW-0175">Coiled coil</keyword>
<sequence>MNDISVKLVDSPKTVPGDVQAVPPVEEGGGDVDPLAIDLQEVKVEKVDAPEETGDAAVEPAERDCDENAKEKVETEITVDNGRTLDLQSERIKEELLKDDNSSIESTLDSEPTTDSNVGAEVPMEIAHAEPSLERIEVSPESPGKLEIVEETSNQSQLEEESLERPPKTEEVDVVPKTIVQEDKAEEKTIEFEPKVTIPETQAVKQNEINNIKLVVEEKKTVAKVPEPVLEKQEEKCPEVVKEADVEMKEVPKPETNNIPKDYTKVETHPEMLKPDVLPVNGDIAKDEQPIKRQASEEVEESPLKKLCQEVEKTFPKHDSMINDYIQTATKNNVDEIQRHTEQLLSEIQTLRELAQKKEHEWNNILHLKKVKEEILLRLLRRKQVISFEKSSEVNNGNCKDPFDYLNASKNLAIDKSDEISGLALKPPATSINQPIIQPPIMPPTSHFNMSGLPPPYDKAAHMNMPKVFPQQLMMPGPTMPFPRDMNMNGQLNSFGLPMGRQGPTKDVKSIIADYRQRNPDVTPRRGRRMKSILNPNMMNAPRQALPKVENLNLGMIFNNLDMNQKAMLERLSQMQGASLPNGMSFKDVLVQFANIQQQNPGLIPPRPDMMPHRPEPPARPERRRAERPSQEIREEVHMPTKQSERERLASSSPRLPPPPYPEISLLPVNSNQEGGNSQQNSLLHGILTKQAAASPQSYSPTLAKLLTSPERNQKAPTLPSFGQAKVPT</sequence>
<protein>
    <submittedName>
        <fullName evidence="3">Uncharacterized protein</fullName>
    </submittedName>
</protein>
<comment type="caution">
    <text evidence="3">The sequence shown here is derived from an EMBL/GenBank/DDBJ whole genome shotgun (WGS) entry which is preliminary data.</text>
</comment>
<evidence type="ECO:0000313" key="3">
    <source>
        <dbReference type="EMBL" id="KAG7308404.1"/>
    </source>
</evidence>
<feature type="compositionally biased region" description="Basic and acidic residues" evidence="2">
    <location>
        <begin position="610"/>
        <end position="649"/>
    </location>
</feature>
<feature type="region of interest" description="Disordered" evidence="2">
    <location>
        <begin position="599"/>
        <end position="729"/>
    </location>
</feature>
<feature type="region of interest" description="Disordered" evidence="2">
    <location>
        <begin position="47"/>
        <end position="71"/>
    </location>
</feature>
<feature type="region of interest" description="Disordered" evidence="2">
    <location>
        <begin position="95"/>
        <end position="121"/>
    </location>
</feature>
<reference evidence="3 4" key="1">
    <citation type="submission" date="2021-06" db="EMBL/GenBank/DDBJ databases">
        <title>A haploid diamondback moth (Plutella xylostella L.) genome assembly resolves 31 chromosomes and identifies a diamide resistance mutation.</title>
        <authorList>
            <person name="Ward C.M."/>
            <person name="Perry K.D."/>
            <person name="Baker G."/>
            <person name="Powis K."/>
            <person name="Heckel D.G."/>
            <person name="Baxter S.W."/>
        </authorList>
    </citation>
    <scope>NUCLEOTIDE SEQUENCE [LARGE SCALE GENOMIC DNA]</scope>
    <source>
        <strain evidence="3 4">LV</strain>
        <tissue evidence="3">Single pupa</tissue>
    </source>
</reference>
<evidence type="ECO:0000256" key="1">
    <source>
        <dbReference type="SAM" id="Coils"/>
    </source>
</evidence>
<gene>
    <name evidence="3" type="ORF">JYU34_005601</name>
</gene>
<organism evidence="3 4">
    <name type="scientific">Plutella xylostella</name>
    <name type="common">Diamondback moth</name>
    <name type="synonym">Plutella maculipennis</name>
    <dbReference type="NCBI Taxonomy" id="51655"/>
    <lineage>
        <taxon>Eukaryota</taxon>
        <taxon>Metazoa</taxon>
        <taxon>Ecdysozoa</taxon>
        <taxon>Arthropoda</taxon>
        <taxon>Hexapoda</taxon>
        <taxon>Insecta</taxon>
        <taxon>Pterygota</taxon>
        <taxon>Neoptera</taxon>
        <taxon>Endopterygota</taxon>
        <taxon>Lepidoptera</taxon>
        <taxon>Glossata</taxon>
        <taxon>Ditrysia</taxon>
        <taxon>Yponomeutoidea</taxon>
        <taxon>Plutellidae</taxon>
        <taxon>Plutella</taxon>
    </lineage>
</organism>
<feature type="region of interest" description="Disordered" evidence="2">
    <location>
        <begin position="135"/>
        <end position="173"/>
    </location>
</feature>
<dbReference type="Proteomes" id="UP000823941">
    <property type="component" value="Chromosome 8"/>
</dbReference>